<protein>
    <submittedName>
        <fullName evidence="1">Uncharacterized protein</fullName>
    </submittedName>
</protein>
<reference evidence="1 2" key="1">
    <citation type="submission" date="2018-11" db="EMBL/GenBank/DDBJ databases">
        <authorList>
            <consortium name="Pathogen Informatics"/>
        </authorList>
    </citation>
    <scope>NUCLEOTIDE SEQUENCE [LARGE SCALE GENOMIC DNA]</scope>
    <source>
        <strain evidence="1 2">MHpl1</strain>
    </source>
</reference>
<evidence type="ECO:0000313" key="1">
    <source>
        <dbReference type="EMBL" id="VDO15340.1"/>
    </source>
</evidence>
<accession>A0A3P7T148</accession>
<keyword evidence="2" id="KW-1185">Reference proteome</keyword>
<evidence type="ECO:0000313" key="2">
    <source>
        <dbReference type="Proteomes" id="UP000268014"/>
    </source>
</evidence>
<proteinExistence type="predicted"/>
<sequence length="41" mass="4426">MQATLLGKIFSISNLLISCIVSTSRSSFLNDTLQAFSAFLS</sequence>
<name>A0A3P7T148_HAEPC</name>
<dbReference type="Proteomes" id="UP000268014">
    <property type="component" value="Unassembled WGS sequence"/>
</dbReference>
<dbReference type="EMBL" id="UZAF01005460">
    <property type="protein sequence ID" value="VDO15340.1"/>
    <property type="molecule type" value="Genomic_DNA"/>
</dbReference>
<gene>
    <name evidence="1" type="ORF">HPLM_LOCUS2531</name>
</gene>
<dbReference type="AlphaFoldDB" id="A0A3P7T148"/>
<organism evidence="1 2">
    <name type="scientific">Haemonchus placei</name>
    <name type="common">Barber's pole worm</name>
    <dbReference type="NCBI Taxonomy" id="6290"/>
    <lineage>
        <taxon>Eukaryota</taxon>
        <taxon>Metazoa</taxon>
        <taxon>Ecdysozoa</taxon>
        <taxon>Nematoda</taxon>
        <taxon>Chromadorea</taxon>
        <taxon>Rhabditida</taxon>
        <taxon>Rhabditina</taxon>
        <taxon>Rhabditomorpha</taxon>
        <taxon>Strongyloidea</taxon>
        <taxon>Trichostrongylidae</taxon>
        <taxon>Haemonchus</taxon>
    </lineage>
</organism>